<dbReference type="GO" id="GO:0004741">
    <property type="term" value="F:[pyruvate dehydrogenase (acetyl-transferring)]-phosphatase activity"/>
    <property type="evidence" value="ECO:0007669"/>
    <property type="project" value="TreeGrafter"/>
</dbReference>
<dbReference type="FunCoup" id="A0A1S3JC19">
    <property type="interactions" value="2824"/>
</dbReference>
<evidence type="ECO:0000256" key="2">
    <source>
        <dbReference type="ARBA" id="ARBA00022801"/>
    </source>
</evidence>
<dbReference type="KEGG" id="lak:106171574"/>
<keyword evidence="2 4" id="KW-0378">Hydrolase</keyword>
<dbReference type="GO" id="GO:0046872">
    <property type="term" value="F:metal ion binding"/>
    <property type="evidence" value="ECO:0007669"/>
    <property type="project" value="UniProtKB-KW"/>
</dbReference>
<dbReference type="PANTHER" id="PTHR13832">
    <property type="entry name" value="PROTEIN PHOSPHATASE 2C"/>
    <property type="match status" value="1"/>
</dbReference>
<dbReference type="SUPFAM" id="SSF81606">
    <property type="entry name" value="PP2C-like"/>
    <property type="match status" value="1"/>
</dbReference>
<keyword evidence="1" id="KW-0479">Metal-binding</keyword>
<dbReference type="GeneID" id="106171574"/>
<dbReference type="InterPro" id="IPR001932">
    <property type="entry name" value="PPM-type_phosphatase-like_dom"/>
</dbReference>
<protein>
    <submittedName>
        <fullName evidence="7">Pyruvate dehydrogenase [acetyl-transferring]-phosphatase 1, mitochondrial-like</fullName>
    </submittedName>
</protein>
<name>A0A1S3JC19_LINAN</name>
<dbReference type="PROSITE" id="PS51746">
    <property type="entry name" value="PPM_2"/>
    <property type="match status" value="1"/>
</dbReference>
<dbReference type="Proteomes" id="UP000085678">
    <property type="component" value="Unplaced"/>
</dbReference>
<comment type="similarity">
    <text evidence="4">Belongs to the PP2C family.</text>
</comment>
<dbReference type="InterPro" id="IPR015655">
    <property type="entry name" value="PP2C"/>
</dbReference>
<dbReference type="AlphaFoldDB" id="A0A1S3JC19"/>
<evidence type="ECO:0000256" key="3">
    <source>
        <dbReference type="ARBA" id="ARBA00022912"/>
    </source>
</evidence>
<dbReference type="InParanoid" id="A0A1S3JC19"/>
<keyword evidence="6" id="KW-1185">Reference proteome</keyword>
<dbReference type="SMART" id="SM00332">
    <property type="entry name" value="PP2Cc"/>
    <property type="match status" value="1"/>
</dbReference>
<dbReference type="STRING" id="7574.A0A1S3JC19"/>
<dbReference type="Pfam" id="PF00481">
    <property type="entry name" value="PP2C"/>
    <property type="match status" value="1"/>
</dbReference>
<dbReference type="Gene3D" id="3.60.40.10">
    <property type="entry name" value="PPM-type phosphatase domain"/>
    <property type="match status" value="1"/>
</dbReference>
<evidence type="ECO:0000313" key="6">
    <source>
        <dbReference type="Proteomes" id="UP000085678"/>
    </source>
</evidence>
<dbReference type="RefSeq" id="XP_013407429.1">
    <property type="nucleotide sequence ID" value="XM_013551975.1"/>
</dbReference>
<evidence type="ECO:0000256" key="4">
    <source>
        <dbReference type="RuleBase" id="RU003465"/>
    </source>
</evidence>
<dbReference type="PANTHER" id="PTHR13832:SF792">
    <property type="entry name" value="GM14286P"/>
    <property type="match status" value="1"/>
</dbReference>
<proteinExistence type="inferred from homology"/>
<keyword evidence="3 4" id="KW-0904">Protein phosphatase</keyword>
<dbReference type="InterPro" id="IPR036457">
    <property type="entry name" value="PPM-type-like_dom_sf"/>
</dbReference>
<evidence type="ECO:0000259" key="5">
    <source>
        <dbReference type="PROSITE" id="PS51746"/>
    </source>
</evidence>
<dbReference type="GO" id="GO:0005739">
    <property type="term" value="C:mitochondrion"/>
    <property type="evidence" value="ECO:0007669"/>
    <property type="project" value="TreeGrafter"/>
</dbReference>
<dbReference type="InterPro" id="IPR000222">
    <property type="entry name" value="PP2C_BS"/>
</dbReference>
<feature type="domain" description="PPM-type phosphatase" evidence="5">
    <location>
        <begin position="75"/>
        <end position="483"/>
    </location>
</feature>
<dbReference type="PROSITE" id="PS01032">
    <property type="entry name" value="PPM_1"/>
    <property type="match status" value="1"/>
</dbReference>
<dbReference type="CDD" id="cd00143">
    <property type="entry name" value="PP2Cc"/>
    <property type="match status" value="1"/>
</dbReference>
<evidence type="ECO:0000313" key="7">
    <source>
        <dbReference type="RefSeq" id="XP_013407429.1"/>
    </source>
</evidence>
<dbReference type="OrthoDB" id="420076at2759"/>
<dbReference type="OMA" id="GEQAMAP"/>
<accession>A0A1S3JC19</accession>
<reference evidence="7" key="1">
    <citation type="submission" date="2025-08" db="UniProtKB">
        <authorList>
            <consortium name="RefSeq"/>
        </authorList>
    </citation>
    <scope>IDENTIFICATION</scope>
    <source>
        <tissue evidence="7">Gonads</tissue>
    </source>
</reference>
<gene>
    <name evidence="7" type="primary">LOC106171574</name>
</gene>
<evidence type="ECO:0000256" key="1">
    <source>
        <dbReference type="ARBA" id="ARBA00022723"/>
    </source>
</evidence>
<sequence>MAVFMRRLPLGRWLSRWTKDDFSSVAICRSSKAPQRENSLRRYRYSGIDFPKFNKQRVTSMLRSREQTVPIEKGSILYYESNFLPSNDPIEDRHSVARCLQTDAMLFGVFDGHAGDSCAQIISERLFDYIAVSLMPPEVLDQFCKSFLSRGITLDLLQWYYHKKTSHYDALLGVHKNNLHRFAVETLSTLEDEFSLASALEGAFVRLDNDISSMAMPSNNNGLINSQLLNIALAGSCAIVAHVNGPHLHVANSGDCKAILGRMSSGGNIKFIPLSNDHSANNPKEVERIRREHPPNENVIRNQRLMGNLAPLRAFGDVCYKWPSKELAYVTKHAGKLNNPYAVMLSNYYTPPYLTAKPEVISYRLTPADRFMILATDGLWDMLTPEKVTHLISEHMMGKQTWTKYEAAGTLTLGKINSDLRKRRVGLEYKPEDINVATHLLRHALGGNNGENVTHSKLSAFLSLPPELSRSFRDDITMIIVFFDDNYLRDYSSVSEPFY</sequence>
<organism evidence="6 7">
    <name type="scientific">Lingula anatina</name>
    <name type="common">Brachiopod</name>
    <name type="synonym">Lingula unguis</name>
    <dbReference type="NCBI Taxonomy" id="7574"/>
    <lineage>
        <taxon>Eukaryota</taxon>
        <taxon>Metazoa</taxon>
        <taxon>Spiralia</taxon>
        <taxon>Lophotrochozoa</taxon>
        <taxon>Brachiopoda</taxon>
        <taxon>Linguliformea</taxon>
        <taxon>Lingulata</taxon>
        <taxon>Lingulida</taxon>
        <taxon>Linguloidea</taxon>
        <taxon>Lingulidae</taxon>
        <taxon>Lingula</taxon>
    </lineage>
</organism>